<feature type="compositionally biased region" description="Acidic residues" evidence="1">
    <location>
        <begin position="68"/>
        <end position="88"/>
    </location>
</feature>
<dbReference type="EMBL" id="CP136893">
    <property type="protein sequence ID" value="WOL04906.1"/>
    <property type="molecule type" value="Genomic_DNA"/>
</dbReference>
<evidence type="ECO:0000313" key="2">
    <source>
        <dbReference type="EMBL" id="WOL04906.1"/>
    </source>
</evidence>
<proteinExistence type="predicted"/>
<dbReference type="Proteomes" id="UP001327560">
    <property type="component" value="Chromosome 4"/>
</dbReference>
<reference evidence="2 3" key="1">
    <citation type="submission" date="2023-10" db="EMBL/GenBank/DDBJ databases">
        <title>Chromosome-scale genome assembly provides insights into flower coloration mechanisms of Canna indica.</title>
        <authorList>
            <person name="Li C."/>
        </authorList>
    </citation>
    <scope>NUCLEOTIDE SEQUENCE [LARGE SCALE GENOMIC DNA]</scope>
    <source>
        <tissue evidence="2">Flower</tissue>
    </source>
</reference>
<sequence>MVVVADAEEGNPIAEEVDGSDSVADDTPGEVIEEPIFDDADDVHVDNDGVVDEVDQHEEFFLTQIQTIEEDEEEADTADTEDSEDDEVDKYLSNEENDD</sequence>
<keyword evidence="3" id="KW-1185">Reference proteome</keyword>
<evidence type="ECO:0000313" key="3">
    <source>
        <dbReference type="Proteomes" id="UP001327560"/>
    </source>
</evidence>
<gene>
    <name evidence="2" type="ORF">Cni_G13629</name>
</gene>
<dbReference type="AlphaFoldDB" id="A0AAQ3QCW2"/>
<protein>
    <submittedName>
        <fullName evidence="2">Uncharacterized protein</fullName>
    </submittedName>
</protein>
<accession>A0AAQ3QCW2</accession>
<name>A0AAQ3QCW2_9LILI</name>
<feature type="region of interest" description="Disordered" evidence="1">
    <location>
        <begin position="67"/>
        <end position="99"/>
    </location>
</feature>
<feature type="region of interest" description="Disordered" evidence="1">
    <location>
        <begin position="1"/>
        <end position="28"/>
    </location>
</feature>
<evidence type="ECO:0000256" key="1">
    <source>
        <dbReference type="SAM" id="MobiDB-lite"/>
    </source>
</evidence>
<feature type="compositionally biased region" description="Acidic residues" evidence="1">
    <location>
        <begin position="15"/>
        <end position="28"/>
    </location>
</feature>
<organism evidence="2 3">
    <name type="scientific">Canna indica</name>
    <name type="common">Indian-shot</name>
    <dbReference type="NCBI Taxonomy" id="4628"/>
    <lineage>
        <taxon>Eukaryota</taxon>
        <taxon>Viridiplantae</taxon>
        <taxon>Streptophyta</taxon>
        <taxon>Embryophyta</taxon>
        <taxon>Tracheophyta</taxon>
        <taxon>Spermatophyta</taxon>
        <taxon>Magnoliopsida</taxon>
        <taxon>Liliopsida</taxon>
        <taxon>Zingiberales</taxon>
        <taxon>Cannaceae</taxon>
        <taxon>Canna</taxon>
    </lineage>
</organism>